<dbReference type="OrthoDB" id="9402762at2759"/>
<dbReference type="Proteomes" id="UP000235371">
    <property type="component" value="Unassembled WGS sequence"/>
</dbReference>
<dbReference type="SUPFAM" id="SSF51735">
    <property type="entry name" value="NAD(P)-binding Rossmann-fold domains"/>
    <property type="match status" value="1"/>
</dbReference>
<protein>
    <submittedName>
        <fullName evidence="3">NAD(P)-binding protein</fullName>
    </submittedName>
</protein>
<dbReference type="PANTHER" id="PTHR43725">
    <property type="entry name" value="UDP-GLUCOSE 4-EPIMERASE"/>
    <property type="match status" value="1"/>
</dbReference>
<dbReference type="AlphaFoldDB" id="A0A2J6TFG5"/>
<evidence type="ECO:0000313" key="4">
    <source>
        <dbReference type="Proteomes" id="UP000235371"/>
    </source>
</evidence>
<dbReference type="GO" id="GO:0005996">
    <property type="term" value="P:monosaccharide metabolic process"/>
    <property type="evidence" value="ECO:0007669"/>
    <property type="project" value="TreeGrafter"/>
</dbReference>
<dbReference type="GO" id="GO:0003978">
    <property type="term" value="F:UDP-glucose 4-epimerase activity"/>
    <property type="evidence" value="ECO:0007669"/>
    <property type="project" value="TreeGrafter"/>
</dbReference>
<proteinExistence type="predicted"/>
<dbReference type="InterPro" id="IPR036291">
    <property type="entry name" value="NAD(P)-bd_dom_sf"/>
</dbReference>
<gene>
    <name evidence="3" type="ORF">K444DRAFT_662742</name>
</gene>
<dbReference type="GeneID" id="36594819"/>
<evidence type="ECO:0000313" key="3">
    <source>
        <dbReference type="EMBL" id="PMD61743.1"/>
    </source>
</evidence>
<dbReference type="STRING" id="1095630.A0A2J6TFG5"/>
<dbReference type="GO" id="GO:0005829">
    <property type="term" value="C:cytosol"/>
    <property type="evidence" value="ECO:0007669"/>
    <property type="project" value="TreeGrafter"/>
</dbReference>
<sequence length="361" mass="39435">MSSSPSSRASSPESSSPSSSILTTATEGFSLFDDLVITSFAGSSESDEYILVVGGLGYIGSHTSWELLKDGHNVIIIDNLSNSFRSVLDRLLSLKKAYFKSTSQEPSLQFYEADYRDQPTMNLVLNKYSFSERTNLYKDGITVEAEQSRRSRISGVIHFAAYKAVAESIRQPLKYYSNNVGGLISFCSLLSDFGIKTFVFSSSATVYGEQANGTGRISEEYCTHETTSFIDAHGQARTTQSGCTGLTNPYGRTKWMCEAILHDLASADPEWSIFALRYFNPVGCDPSGMLGEDPRSLASNLMPAVVKTMTGESPVLQIYGTDWDTRDGTAVRDFIHVTDLARGHLAALATAPKFKGRLPGL</sequence>
<dbReference type="PANTHER" id="PTHR43725:SF3">
    <property type="entry name" value="UDP-GLUCOSE 4-EPIMERASE (EUROFUNG)"/>
    <property type="match status" value="1"/>
</dbReference>
<dbReference type="Gene3D" id="3.40.50.720">
    <property type="entry name" value="NAD(P)-binding Rossmann-like Domain"/>
    <property type="match status" value="1"/>
</dbReference>
<keyword evidence="4" id="KW-1185">Reference proteome</keyword>
<feature type="domain" description="NAD-dependent epimerase/dehydratase" evidence="2">
    <location>
        <begin position="50"/>
        <end position="350"/>
    </location>
</feature>
<dbReference type="InParanoid" id="A0A2J6TFG5"/>
<dbReference type="Gene3D" id="3.90.25.10">
    <property type="entry name" value="UDP-galactose 4-epimerase, domain 1"/>
    <property type="match status" value="1"/>
</dbReference>
<organism evidence="3 4">
    <name type="scientific">Hyaloscypha bicolor E</name>
    <dbReference type="NCBI Taxonomy" id="1095630"/>
    <lineage>
        <taxon>Eukaryota</taxon>
        <taxon>Fungi</taxon>
        <taxon>Dikarya</taxon>
        <taxon>Ascomycota</taxon>
        <taxon>Pezizomycotina</taxon>
        <taxon>Leotiomycetes</taxon>
        <taxon>Helotiales</taxon>
        <taxon>Hyaloscyphaceae</taxon>
        <taxon>Hyaloscypha</taxon>
        <taxon>Hyaloscypha bicolor</taxon>
    </lineage>
</organism>
<dbReference type="RefSeq" id="XP_024738647.1">
    <property type="nucleotide sequence ID" value="XM_024886742.1"/>
</dbReference>
<dbReference type="InterPro" id="IPR001509">
    <property type="entry name" value="Epimerase_deHydtase"/>
</dbReference>
<dbReference type="FunFam" id="3.40.50.720:FF:000418">
    <property type="entry name" value="UDP-glucose 4-epimerase 5"/>
    <property type="match status" value="1"/>
</dbReference>
<dbReference type="Pfam" id="PF01370">
    <property type="entry name" value="Epimerase"/>
    <property type="match status" value="1"/>
</dbReference>
<accession>A0A2J6TFG5</accession>
<evidence type="ECO:0000256" key="1">
    <source>
        <dbReference type="SAM" id="MobiDB-lite"/>
    </source>
</evidence>
<name>A0A2J6TFG5_9HELO</name>
<feature type="region of interest" description="Disordered" evidence="1">
    <location>
        <begin position="1"/>
        <end position="21"/>
    </location>
</feature>
<evidence type="ECO:0000259" key="2">
    <source>
        <dbReference type="Pfam" id="PF01370"/>
    </source>
</evidence>
<feature type="compositionally biased region" description="Low complexity" evidence="1">
    <location>
        <begin position="1"/>
        <end position="20"/>
    </location>
</feature>
<dbReference type="EMBL" id="KZ613786">
    <property type="protein sequence ID" value="PMD61743.1"/>
    <property type="molecule type" value="Genomic_DNA"/>
</dbReference>
<reference evidence="3 4" key="1">
    <citation type="submission" date="2016-04" db="EMBL/GenBank/DDBJ databases">
        <title>A degradative enzymes factory behind the ericoid mycorrhizal symbiosis.</title>
        <authorList>
            <consortium name="DOE Joint Genome Institute"/>
            <person name="Martino E."/>
            <person name="Morin E."/>
            <person name="Grelet G."/>
            <person name="Kuo A."/>
            <person name="Kohler A."/>
            <person name="Daghino S."/>
            <person name="Barry K."/>
            <person name="Choi C."/>
            <person name="Cichocki N."/>
            <person name="Clum A."/>
            <person name="Copeland A."/>
            <person name="Hainaut M."/>
            <person name="Haridas S."/>
            <person name="Labutti K."/>
            <person name="Lindquist E."/>
            <person name="Lipzen A."/>
            <person name="Khouja H.-R."/>
            <person name="Murat C."/>
            <person name="Ohm R."/>
            <person name="Olson A."/>
            <person name="Spatafora J."/>
            <person name="Veneault-Fourrey C."/>
            <person name="Henrissat B."/>
            <person name="Grigoriev I."/>
            <person name="Martin F."/>
            <person name="Perotto S."/>
        </authorList>
    </citation>
    <scope>NUCLEOTIDE SEQUENCE [LARGE SCALE GENOMIC DNA]</scope>
    <source>
        <strain evidence="3 4">E</strain>
    </source>
</reference>